<gene>
    <name evidence="14" type="ORF">PILCRDRAFT_83664</name>
</gene>
<comment type="similarity">
    <text evidence="2 10">Belongs to the GMC oxidoreductase family.</text>
</comment>
<keyword evidence="3 10" id="KW-0285">Flavoprotein</keyword>
<dbReference type="HOGENOM" id="CLU_002865_6_1_1"/>
<proteinExistence type="inferred from homology"/>
<keyword evidence="4 11" id="KW-0732">Signal</keyword>
<evidence type="ECO:0000256" key="5">
    <source>
        <dbReference type="ARBA" id="ARBA00022827"/>
    </source>
</evidence>
<evidence type="ECO:0000256" key="11">
    <source>
        <dbReference type="SAM" id="SignalP"/>
    </source>
</evidence>
<dbReference type="AlphaFoldDB" id="A0A0C3BXV5"/>
<feature type="binding site" evidence="9">
    <location>
        <position position="293"/>
    </location>
    <ligand>
        <name>FAD</name>
        <dbReference type="ChEBI" id="CHEBI:57692"/>
    </ligand>
</feature>
<evidence type="ECO:0000313" key="15">
    <source>
        <dbReference type="Proteomes" id="UP000054166"/>
    </source>
</evidence>
<dbReference type="EMBL" id="KN832971">
    <property type="protein sequence ID" value="KIM91388.1"/>
    <property type="molecule type" value="Genomic_DNA"/>
</dbReference>
<dbReference type="GO" id="GO:0016614">
    <property type="term" value="F:oxidoreductase activity, acting on CH-OH group of donors"/>
    <property type="evidence" value="ECO:0007669"/>
    <property type="project" value="InterPro"/>
</dbReference>
<feature type="active site" description="Proton acceptor" evidence="8">
    <location>
        <position position="633"/>
    </location>
</feature>
<evidence type="ECO:0000256" key="7">
    <source>
        <dbReference type="ARBA" id="ARBA00023180"/>
    </source>
</evidence>
<feature type="domain" description="Glucose-methanol-choline oxidoreductase N-terminal" evidence="12">
    <location>
        <begin position="137"/>
        <end position="160"/>
    </location>
</feature>
<dbReference type="Pfam" id="PF00732">
    <property type="entry name" value="GMC_oxred_N"/>
    <property type="match status" value="1"/>
</dbReference>
<keyword evidence="7" id="KW-0325">Glycoprotein</keyword>
<dbReference type="SUPFAM" id="SSF54373">
    <property type="entry name" value="FAD-linked reductases, C-terminal domain"/>
    <property type="match status" value="1"/>
</dbReference>
<evidence type="ECO:0000256" key="3">
    <source>
        <dbReference type="ARBA" id="ARBA00022630"/>
    </source>
</evidence>
<evidence type="ECO:0000256" key="2">
    <source>
        <dbReference type="ARBA" id="ARBA00010790"/>
    </source>
</evidence>
<feature type="chain" id="PRO_5002162257" evidence="11">
    <location>
        <begin position="18"/>
        <end position="653"/>
    </location>
</feature>
<keyword evidence="6" id="KW-0560">Oxidoreductase</keyword>
<keyword evidence="5 9" id="KW-0274">FAD</keyword>
<reference evidence="15" key="2">
    <citation type="submission" date="2015-01" db="EMBL/GenBank/DDBJ databases">
        <title>Evolutionary Origins and Diversification of the Mycorrhizal Mutualists.</title>
        <authorList>
            <consortium name="DOE Joint Genome Institute"/>
            <consortium name="Mycorrhizal Genomics Consortium"/>
            <person name="Kohler A."/>
            <person name="Kuo A."/>
            <person name="Nagy L.G."/>
            <person name="Floudas D."/>
            <person name="Copeland A."/>
            <person name="Barry K.W."/>
            <person name="Cichocki N."/>
            <person name="Veneault-Fourrey C."/>
            <person name="LaButti K."/>
            <person name="Lindquist E.A."/>
            <person name="Lipzen A."/>
            <person name="Lundell T."/>
            <person name="Morin E."/>
            <person name="Murat C."/>
            <person name="Riley R."/>
            <person name="Ohm R."/>
            <person name="Sun H."/>
            <person name="Tunlid A."/>
            <person name="Henrissat B."/>
            <person name="Grigoriev I.V."/>
            <person name="Hibbett D.S."/>
            <person name="Martin F."/>
        </authorList>
    </citation>
    <scope>NUCLEOTIDE SEQUENCE [LARGE SCALE GENOMIC DNA]</scope>
    <source>
        <strain evidence="15">F 1598</strain>
    </source>
</reference>
<dbReference type="InterPro" id="IPR012132">
    <property type="entry name" value="GMC_OxRdtase"/>
</dbReference>
<evidence type="ECO:0000313" key="14">
    <source>
        <dbReference type="EMBL" id="KIM91388.1"/>
    </source>
</evidence>
<dbReference type="OrthoDB" id="269227at2759"/>
<dbReference type="PIRSF" id="PIRSF000137">
    <property type="entry name" value="Alcohol_oxidase"/>
    <property type="match status" value="1"/>
</dbReference>
<dbReference type="InterPro" id="IPR036188">
    <property type="entry name" value="FAD/NAD-bd_sf"/>
</dbReference>
<feature type="signal peptide" evidence="11">
    <location>
        <begin position="1"/>
        <end position="17"/>
    </location>
</feature>
<feature type="domain" description="Glucose-methanol-choline oxidoreductase N-terminal" evidence="13">
    <location>
        <begin position="334"/>
        <end position="348"/>
    </location>
</feature>
<dbReference type="SUPFAM" id="SSF51905">
    <property type="entry name" value="FAD/NAD(P)-binding domain"/>
    <property type="match status" value="1"/>
</dbReference>
<dbReference type="Proteomes" id="UP000054166">
    <property type="component" value="Unassembled WGS sequence"/>
</dbReference>
<evidence type="ECO:0000256" key="8">
    <source>
        <dbReference type="PIRSR" id="PIRSR000137-1"/>
    </source>
</evidence>
<feature type="binding site" evidence="9">
    <location>
        <begin position="147"/>
        <end position="150"/>
    </location>
    <ligand>
        <name>FAD</name>
        <dbReference type="ChEBI" id="CHEBI:57692"/>
    </ligand>
</feature>
<feature type="active site" description="Proton donor" evidence="8">
    <location>
        <position position="590"/>
    </location>
</feature>
<evidence type="ECO:0000256" key="10">
    <source>
        <dbReference type="RuleBase" id="RU003968"/>
    </source>
</evidence>
<evidence type="ECO:0000259" key="12">
    <source>
        <dbReference type="PROSITE" id="PS00623"/>
    </source>
</evidence>
<evidence type="ECO:0000256" key="6">
    <source>
        <dbReference type="ARBA" id="ARBA00023002"/>
    </source>
</evidence>
<dbReference type="PROSITE" id="PS00624">
    <property type="entry name" value="GMC_OXRED_2"/>
    <property type="match status" value="1"/>
</dbReference>
<evidence type="ECO:0000256" key="9">
    <source>
        <dbReference type="PIRSR" id="PIRSR000137-2"/>
    </source>
</evidence>
<organism evidence="14 15">
    <name type="scientific">Piloderma croceum (strain F 1598)</name>
    <dbReference type="NCBI Taxonomy" id="765440"/>
    <lineage>
        <taxon>Eukaryota</taxon>
        <taxon>Fungi</taxon>
        <taxon>Dikarya</taxon>
        <taxon>Basidiomycota</taxon>
        <taxon>Agaricomycotina</taxon>
        <taxon>Agaricomycetes</taxon>
        <taxon>Agaricomycetidae</taxon>
        <taxon>Atheliales</taxon>
        <taxon>Atheliaceae</taxon>
        <taxon>Piloderma</taxon>
    </lineage>
</organism>
<dbReference type="InterPro" id="IPR000172">
    <property type="entry name" value="GMC_OxRdtase_N"/>
</dbReference>
<dbReference type="Gene3D" id="3.30.560.10">
    <property type="entry name" value="Glucose Oxidase, domain 3"/>
    <property type="match status" value="1"/>
</dbReference>
<evidence type="ECO:0000256" key="1">
    <source>
        <dbReference type="ARBA" id="ARBA00001974"/>
    </source>
</evidence>
<dbReference type="InterPro" id="IPR007867">
    <property type="entry name" value="GMC_OxRtase_C"/>
</dbReference>
<dbReference type="PANTHER" id="PTHR11552:SF201">
    <property type="entry name" value="GLUCOSE-METHANOL-CHOLINE OXIDOREDUCTASE N-TERMINAL DOMAIN-CONTAINING PROTEIN"/>
    <property type="match status" value="1"/>
</dbReference>
<sequence>MKPSIVLTLGLIGPVAAGRAAWSNISPRSSFARRAEANSILAARSISSDPTSFANSSYDYIVVGAGTAGLTLATRLSESGKYTVGVLEAGGSGLDVPIIDIPGDFGADIGTIYDWNYTTTSGSGANANVPSISWPRGRVLGGSSALNFLVWDRASTVEYDAWEKLGNSGWNWESMYKYMKKAETFHQPSKEVASLFGIQPSASDYGNRGPVQVSFDKQVLALYVSQLSQKWLSALQSIGVPKNDHPLAGNNIGASQQPSSINPSNTTRSYAAPAYLFPNAARENLAVLTNALVEKINWSSKKSGGKAVASGVTFTSGGKKYTVAAKREVLVSGGAVNTPQLLELSGIGAKDILGKAGVDQVVNLPSVPFSGENLQDHILTCAVWERKDNAITFDTLRNNASFAQQQAALYASNSDNPASILDETVPTIAYVSLSTLVGETAAEALVAEAAAYVNASTAPYKRALQEQISFLQQYPEVVGQVELIALDGFVCSAGTPVPNKTYTTFSAAPQHLLSRGSVHINSSSASDHPVINPNYYSAPFDVKVTTAGTSFLRKIAAAPPYTPLLSTEILPGEGADLQHYTLTRFGTEYHSVGTASMLPKHQGGVVDSSLKIYGTSNVRVVDASIIPLHISAHTQATTYGIAEKAADIILSQD</sequence>
<name>A0A0C3BXV5_PILCF</name>
<reference evidence="14 15" key="1">
    <citation type="submission" date="2014-04" db="EMBL/GenBank/DDBJ databases">
        <authorList>
            <consortium name="DOE Joint Genome Institute"/>
            <person name="Kuo A."/>
            <person name="Tarkka M."/>
            <person name="Buscot F."/>
            <person name="Kohler A."/>
            <person name="Nagy L.G."/>
            <person name="Floudas D."/>
            <person name="Copeland A."/>
            <person name="Barry K.W."/>
            <person name="Cichocki N."/>
            <person name="Veneault-Fourrey C."/>
            <person name="LaButti K."/>
            <person name="Lindquist E.A."/>
            <person name="Lipzen A."/>
            <person name="Lundell T."/>
            <person name="Morin E."/>
            <person name="Murat C."/>
            <person name="Sun H."/>
            <person name="Tunlid A."/>
            <person name="Henrissat B."/>
            <person name="Grigoriev I.V."/>
            <person name="Hibbett D.S."/>
            <person name="Martin F."/>
            <person name="Nordberg H.P."/>
            <person name="Cantor M.N."/>
            <person name="Hua S.X."/>
        </authorList>
    </citation>
    <scope>NUCLEOTIDE SEQUENCE [LARGE SCALE GENOMIC DNA]</scope>
    <source>
        <strain evidence="14 15">F 1598</strain>
    </source>
</reference>
<dbReference type="STRING" id="765440.A0A0C3BXV5"/>
<evidence type="ECO:0000256" key="4">
    <source>
        <dbReference type="ARBA" id="ARBA00022729"/>
    </source>
</evidence>
<comment type="cofactor">
    <cofactor evidence="1 9">
        <name>FAD</name>
        <dbReference type="ChEBI" id="CHEBI:57692"/>
    </cofactor>
</comment>
<protein>
    <submittedName>
        <fullName evidence="14">GMC oxidoreductase</fullName>
    </submittedName>
</protein>
<feature type="binding site" evidence="9">
    <location>
        <position position="139"/>
    </location>
    <ligand>
        <name>FAD</name>
        <dbReference type="ChEBI" id="CHEBI:57692"/>
    </ligand>
</feature>
<evidence type="ECO:0000259" key="13">
    <source>
        <dbReference type="PROSITE" id="PS00624"/>
    </source>
</evidence>
<dbReference type="Gene3D" id="3.50.50.60">
    <property type="entry name" value="FAD/NAD(P)-binding domain"/>
    <property type="match status" value="1"/>
</dbReference>
<dbReference type="PROSITE" id="PS00623">
    <property type="entry name" value="GMC_OXRED_1"/>
    <property type="match status" value="1"/>
</dbReference>
<dbReference type="GO" id="GO:0050660">
    <property type="term" value="F:flavin adenine dinucleotide binding"/>
    <property type="evidence" value="ECO:0007669"/>
    <property type="project" value="InterPro"/>
</dbReference>
<dbReference type="Pfam" id="PF05199">
    <property type="entry name" value="GMC_oxred_C"/>
    <property type="match status" value="1"/>
</dbReference>
<keyword evidence="15" id="KW-1185">Reference proteome</keyword>
<accession>A0A0C3BXV5</accession>
<dbReference type="InParanoid" id="A0A0C3BXV5"/>
<dbReference type="PANTHER" id="PTHR11552">
    <property type="entry name" value="GLUCOSE-METHANOL-CHOLINE GMC OXIDOREDUCTASE"/>
    <property type="match status" value="1"/>
</dbReference>